<protein>
    <submittedName>
        <fullName evidence="2">Uncharacterized protein</fullName>
    </submittedName>
</protein>
<gene>
    <name evidence="2" type="ORF">BN1723_010079</name>
</gene>
<name>A0A0G4KUR1_VERLO</name>
<feature type="region of interest" description="Disordered" evidence="1">
    <location>
        <begin position="1"/>
        <end position="28"/>
    </location>
</feature>
<evidence type="ECO:0000256" key="1">
    <source>
        <dbReference type="SAM" id="MobiDB-lite"/>
    </source>
</evidence>
<evidence type="ECO:0000313" key="2">
    <source>
        <dbReference type="EMBL" id="CRK13534.1"/>
    </source>
</evidence>
<sequence>MTFPELRKGTASRKFGFHPAPRSSHRRGSAFSLLGGFPPVSEEEMELEAAVLENIVFVYEREQRRVITLRGA</sequence>
<dbReference type="AlphaFoldDB" id="A0A0G4KUR1"/>
<evidence type="ECO:0000313" key="3">
    <source>
        <dbReference type="Proteomes" id="UP000045706"/>
    </source>
</evidence>
<proteinExistence type="predicted"/>
<accession>A0A0G4KUR1</accession>
<organism evidence="2 3">
    <name type="scientific">Verticillium longisporum</name>
    <name type="common">Verticillium dahliae var. longisporum</name>
    <dbReference type="NCBI Taxonomy" id="100787"/>
    <lineage>
        <taxon>Eukaryota</taxon>
        <taxon>Fungi</taxon>
        <taxon>Dikarya</taxon>
        <taxon>Ascomycota</taxon>
        <taxon>Pezizomycotina</taxon>
        <taxon>Sordariomycetes</taxon>
        <taxon>Hypocreomycetidae</taxon>
        <taxon>Glomerellales</taxon>
        <taxon>Plectosphaerellaceae</taxon>
        <taxon>Verticillium</taxon>
    </lineage>
</organism>
<dbReference type="EMBL" id="CVQI01004224">
    <property type="protein sequence ID" value="CRK13534.1"/>
    <property type="molecule type" value="Genomic_DNA"/>
</dbReference>
<reference evidence="3" key="1">
    <citation type="submission" date="2015-05" db="EMBL/GenBank/DDBJ databases">
        <authorList>
            <person name="Fogelqvist Johan"/>
        </authorList>
    </citation>
    <scope>NUCLEOTIDE SEQUENCE [LARGE SCALE GENOMIC DNA]</scope>
</reference>
<dbReference type="Proteomes" id="UP000045706">
    <property type="component" value="Unassembled WGS sequence"/>
</dbReference>